<dbReference type="NCBIfam" id="TIGR00129">
    <property type="entry name" value="fdhD_narQ"/>
    <property type="match status" value="1"/>
</dbReference>
<comment type="subcellular location">
    <subcellularLocation>
        <location evidence="3">Cytoplasm</location>
    </subcellularLocation>
</comment>
<dbReference type="EMBL" id="FOBS01000041">
    <property type="protein sequence ID" value="SEM74295.1"/>
    <property type="molecule type" value="Genomic_DNA"/>
</dbReference>
<dbReference type="STRING" id="43775.SAMN04489760_1418"/>
<dbReference type="InterPro" id="IPR003786">
    <property type="entry name" value="FdhD"/>
</dbReference>
<keyword evidence="1 3" id="KW-0963">Cytoplasm</keyword>
<dbReference type="SUPFAM" id="SSF53927">
    <property type="entry name" value="Cytidine deaminase-like"/>
    <property type="match status" value="1"/>
</dbReference>
<accession>A0A1H8AUD3</accession>
<dbReference type="AlphaFoldDB" id="A0A1H8AUD3"/>
<dbReference type="PANTHER" id="PTHR30592:SF1">
    <property type="entry name" value="SULFUR CARRIER PROTEIN FDHD"/>
    <property type="match status" value="1"/>
</dbReference>
<organism evidence="4 5">
    <name type="scientific">Syntrophus gentianae</name>
    <dbReference type="NCBI Taxonomy" id="43775"/>
    <lineage>
        <taxon>Bacteria</taxon>
        <taxon>Pseudomonadati</taxon>
        <taxon>Thermodesulfobacteriota</taxon>
        <taxon>Syntrophia</taxon>
        <taxon>Syntrophales</taxon>
        <taxon>Syntrophaceae</taxon>
        <taxon>Syntrophus</taxon>
    </lineage>
</organism>
<dbReference type="Gene3D" id="3.10.20.10">
    <property type="match status" value="1"/>
</dbReference>
<dbReference type="GO" id="GO:0006777">
    <property type="term" value="P:Mo-molybdopterin cofactor biosynthetic process"/>
    <property type="evidence" value="ECO:0007669"/>
    <property type="project" value="UniProtKB-UniRule"/>
</dbReference>
<name>A0A1H8AUD3_9BACT</name>
<dbReference type="OrthoDB" id="3197277at2"/>
<keyword evidence="2 3" id="KW-0501">Molybdenum cofactor biosynthesis</keyword>
<proteinExistence type="inferred from homology"/>
<evidence type="ECO:0000256" key="3">
    <source>
        <dbReference type="HAMAP-Rule" id="MF_00187"/>
    </source>
</evidence>
<dbReference type="GO" id="GO:0005737">
    <property type="term" value="C:cytoplasm"/>
    <property type="evidence" value="ECO:0007669"/>
    <property type="project" value="UniProtKB-SubCell"/>
</dbReference>
<dbReference type="Gene3D" id="3.40.140.10">
    <property type="entry name" value="Cytidine Deaminase, domain 2"/>
    <property type="match status" value="1"/>
</dbReference>
<dbReference type="PANTHER" id="PTHR30592">
    <property type="entry name" value="FORMATE DEHYDROGENASE"/>
    <property type="match status" value="1"/>
</dbReference>
<comment type="similarity">
    <text evidence="3">Belongs to the FdhD family.</text>
</comment>
<evidence type="ECO:0000313" key="5">
    <source>
        <dbReference type="Proteomes" id="UP000198744"/>
    </source>
</evidence>
<dbReference type="GO" id="GO:0016783">
    <property type="term" value="F:sulfurtransferase activity"/>
    <property type="evidence" value="ECO:0007669"/>
    <property type="project" value="InterPro"/>
</dbReference>
<dbReference type="Proteomes" id="UP000198744">
    <property type="component" value="Unassembled WGS sequence"/>
</dbReference>
<dbReference type="HAMAP" id="MF_00187">
    <property type="entry name" value="FdhD"/>
    <property type="match status" value="1"/>
</dbReference>
<comment type="function">
    <text evidence="3">Required for formate dehydrogenase (FDH) activity.</text>
</comment>
<sequence length="274" mass="29804">MTTPGLKPAKVHKLEQGQILSADVLLIIEKELPIIVNGEHLATASVTPSMEREFVAGYLFGQGFIESAEEISSLEIAEKGAFVVLANAAPLTNRKEKTSYRIVSGGGRTAYFETSDLPRIDSDFKIAKEDIFRAMDLLFEKASLYQQTGGAHSAALFDGKCNLLCVMEDIGRHNTLDKIIGYALLNRIDCTQTFMVSTGRMASEMIMKIGRAGIPLVATKTAVTDKGREIGEKCGLTVIGSARSVGSKLYKDMGVSHITEKAEMKIYTCADRVL</sequence>
<dbReference type="Pfam" id="PF02634">
    <property type="entry name" value="FdhD-NarQ"/>
    <property type="match status" value="1"/>
</dbReference>
<protein>
    <recommendedName>
        <fullName evidence="3">Protein FdhD</fullName>
    </recommendedName>
</protein>
<gene>
    <name evidence="3" type="primary">fdhD</name>
    <name evidence="4" type="ORF">SAMN04489760_1418</name>
</gene>
<evidence type="ECO:0000256" key="1">
    <source>
        <dbReference type="ARBA" id="ARBA00022490"/>
    </source>
</evidence>
<dbReference type="RefSeq" id="WP_093884787.1">
    <property type="nucleotide sequence ID" value="NZ_FOBS01000041.1"/>
</dbReference>
<keyword evidence="5" id="KW-1185">Reference proteome</keyword>
<reference evidence="4 5" key="1">
    <citation type="submission" date="2016-10" db="EMBL/GenBank/DDBJ databases">
        <authorList>
            <person name="de Groot N.N."/>
        </authorList>
    </citation>
    <scope>NUCLEOTIDE SEQUENCE [LARGE SCALE GENOMIC DNA]</scope>
    <source>
        <strain evidence="4 5">DSM 8423</strain>
    </source>
</reference>
<evidence type="ECO:0000256" key="2">
    <source>
        <dbReference type="ARBA" id="ARBA00023150"/>
    </source>
</evidence>
<dbReference type="InterPro" id="IPR016193">
    <property type="entry name" value="Cytidine_deaminase-like"/>
</dbReference>
<comment type="caution">
    <text evidence="3">Lacks conserved residue(s) required for the propagation of feature annotation.</text>
</comment>
<dbReference type="PIRSF" id="PIRSF015626">
    <property type="entry name" value="FdhD"/>
    <property type="match status" value="1"/>
</dbReference>
<evidence type="ECO:0000313" key="4">
    <source>
        <dbReference type="EMBL" id="SEM74295.1"/>
    </source>
</evidence>